<reference evidence="3 4" key="1">
    <citation type="submission" date="2021-05" db="EMBL/GenBank/DDBJ databases">
        <authorList>
            <person name="Zhang Z.D."/>
            <person name="Osman G."/>
        </authorList>
    </citation>
    <scope>NUCLEOTIDE SEQUENCE [LARGE SCALE GENOMIC DNA]</scope>
    <source>
        <strain evidence="3 4">KCTC 32217</strain>
    </source>
</reference>
<proteinExistence type="predicted"/>
<dbReference type="InterPro" id="IPR000834">
    <property type="entry name" value="Peptidase_M14"/>
</dbReference>
<dbReference type="Pfam" id="PF00246">
    <property type="entry name" value="Peptidase_M14"/>
    <property type="match status" value="1"/>
</dbReference>
<evidence type="ECO:0000313" key="4">
    <source>
        <dbReference type="Proteomes" id="UP001319104"/>
    </source>
</evidence>
<protein>
    <submittedName>
        <fullName evidence="3">M14 family metallopeptidase</fullName>
    </submittedName>
</protein>
<dbReference type="SUPFAM" id="SSF53187">
    <property type="entry name" value="Zn-dependent exopeptidases"/>
    <property type="match status" value="1"/>
</dbReference>
<sequence>MRFLYFAICSLITHSAAAQTTLYEASSGNQTAPYPEIIGFYEALAETHEHVKLLEKGLTDSGFPLHLTIYDQSGAFDSATWKLEGKKIVFINNGIHPGEPAGIDASMMLLRDLAEKKFALREDIILAIIPVYNIGGHLNRNSTTRVNQNGPEEYGFRGNARNYDLNRDFIKADTRNAASFHEIFHFLSPLVFIDTHTSNGADYQHIMTLIPTQHDRMAEPLGSYLKTEMIPFLFEKMEEREYPLVPYVNAWGGPPENGWVQFKDGPRYSSGYASLFHTLSFMPEAHMLKSYKDRVESMYALLQVFLEKVEKDGDKILALQREAKEQTRQKPDFGFNHIPNREEFELIKFLGFESGTKKSLISGQDRLYYDRSKPFEAEVKYYNTYEPSLTLSKPQAYIIPQGWHNVIRHLERNKVSLKEIKADTMMKVQVYHIEDFETSKRAYEGHFNHSKVKVSKEEETVLIKKGDILLEMNQESNRFVMEVLEPQAEDSFFSWNYFDMILQAKEGYSAYVFEDLAATYLDDNPELKNELEELKANDPEFADNGAAQLRWVFENSPWKEKAHNRYPIYRIEN</sequence>
<accession>A0AAP2CF96</accession>
<dbReference type="RefSeq" id="WP_213944402.1">
    <property type="nucleotide sequence ID" value="NZ_JAHCMY010000002.1"/>
</dbReference>
<dbReference type="Proteomes" id="UP001319104">
    <property type="component" value="Unassembled WGS sequence"/>
</dbReference>
<evidence type="ECO:0000313" key="3">
    <source>
        <dbReference type="EMBL" id="MBS9523513.1"/>
    </source>
</evidence>
<dbReference type="Gene3D" id="3.40.630.10">
    <property type="entry name" value="Zn peptidases"/>
    <property type="match status" value="1"/>
</dbReference>
<feature type="signal peptide" evidence="1">
    <location>
        <begin position="1"/>
        <end position="18"/>
    </location>
</feature>
<gene>
    <name evidence="3" type="ORF">KI659_05710</name>
</gene>
<evidence type="ECO:0000256" key="1">
    <source>
        <dbReference type="SAM" id="SignalP"/>
    </source>
</evidence>
<dbReference type="GO" id="GO:0008270">
    <property type="term" value="F:zinc ion binding"/>
    <property type="evidence" value="ECO:0007669"/>
    <property type="project" value="InterPro"/>
</dbReference>
<keyword evidence="1" id="KW-0732">Signal</keyword>
<dbReference type="EMBL" id="JAHCMY010000002">
    <property type="protein sequence ID" value="MBS9523513.1"/>
    <property type="molecule type" value="Genomic_DNA"/>
</dbReference>
<organism evidence="3 4">
    <name type="scientific">Litoribacter ruber</name>
    <dbReference type="NCBI Taxonomy" id="702568"/>
    <lineage>
        <taxon>Bacteria</taxon>
        <taxon>Pseudomonadati</taxon>
        <taxon>Bacteroidota</taxon>
        <taxon>Cytophagia</taxon>
        <taxon>Cytophagales</taxon>
        <taxon>Cyclobacteriaceae</taxon>
        <taxon>Litoribacter</taxon>
    </lineage>
</organism>
<keyword evidence="4" id="KW-1185">Reference proteome</keyword>
<dbReference type="GO" id="GO:0004181">
    <property type="term" value="F:metallocarboxypeptidase activity"/>
    <property type="evidence" value="ECO:0007669"/>
    <property type="project" value="InterPro"/>
</dbReference>
<comment type="caution">
    <text evidence="3">The sequence shown here is derived from an EMBL/GenBank/DDBJ whole genome shotgun (WGS) entry which is preliminary data.</text>
</comment>
<feature type="chain" id="PRO_5042980218" evidence="1">
    <location>
        <begin position="19"/>
        <end position="573"/>
    </location>
</feature>
<evidence type="ECO:0000259" key="2">
    <source>
        <dbReference type="Pfam" id="PF00246"/>
    </source>
</evidence>
<feature type="domain" description="Peptidase M14" evidence="2">
    <location>
        <begin position="43"/>
        <end position="172"/>
    </location>
</feature>
<name>A0AAP2CF96_9BACT</name>
<dbReference type="GO" id="GO:0006508">
    <property type="term" value="P:proteolysis"/>
    <property type="evidence" value="ECO:0007669"/>
    <property type="project" value="InterPro"/>
</dbReference>
<dbReference type="AlphaFoldDB" id="A0AAP2CF96"/>
<dbReference type="CDD" id="cd06241">
    <property type="entry name" value="M14-like"/>
    <property type="match status" value="1"/>
</dbReference>